<dbReference type="Proteomes" id="UP000663881">
    <property type="component" value="Unassembled WGS sequence"/>
</dbReference>
<dbReference type="EMBL" id="CAJOAY010005043">
    <property type="protein sequence ID" value="CAF4092985.1"/>
    <property type="molecule type" value="Genomic_DNA"/>
</dbReference>
<evidence type="ECO:0000313" key="4">
    <source>
        <dbReference type="Proteomes" id="UP000663881"/>
    </source>
</evidence>
<protein>
    <submittedName>
        <fullName evidence="3">Uncharacterized protein</fullName>
    </submittedName>
</protein>
<organism evidence="3 4">
    <name type="scientific">Adineta steineri</name>
    <dbReference type="NCBI Taxonomy" id="433720"/>
    <lineage>
        <taxon>Eukaryota</taxon>
        <taxon>Metazoa</taxon>
        <taxon>Spiralia</taxon>
        <taxon>Gnathifera</taxon>
        <taxon>Rotifera</taxon>
        <taxon>Eurotatoria</taxon>
        <taxon>Bdelloidea</taxon>
        <taxon>Adinetida</taxon>
        <taxon>Adinetidae</taxon>
        <taxon>Adineta</taxon>
    </lineage>
</organism>
<proteinExistence type="predicted"/>
<name>A0A819UDP3_9BILA</name>
<sequence length="291" mass="31033">MTSFLIQKYANQQNQSINRSYSLDSTNISSSVKTNVPVKEFCTRQNDKEEDNSLSKSRLMTRLRAINWKKCLIPFVIGGLIGAIALATGVTVYVQDHLSSTITTTLVSTLSTSSTSSTSTTSVTTTSTTTTTTTPQVCMNGNVVITFDDLTSGIPTGYNNINWTNASPTTATTNTSGYYTATVSGNKSIFNPGGTPMTMTSANGSLFTLYSIAIAAAWYDNLQLTVVGYSSTVVIANNTYTLQVFTVSYLTFRGYSGLDTVKFSTSGGTKNANVGGSGTQFGMDNICLSFT</sequence>
<reference evidence="3" key="1">
    <citation type="submission" date="2021-02" db="EMBL/GenBank/DDBJ databases">
        <authorList>
            <person name="Nowell W R."/>
        </authorList>
    </citation>
    <scope>NUCLEOTIDE SEQUENCE</scope>
</reference>
<evidence type="ECO:0000256" key="1">
    <source>
        <dbReference type="SAM" id="MobiDB-lite"/>
    </source>
</evidence>
<keyword evidence="2" id="KW-0472">Membrane</keyword>
<keyword evidence="2" id="KW-1133">Transmembrane helix</keyword>
<gene>
    <name evidence="3" type="ORF">OKA104_LOCUS35248</name>
</gene>
<evidence type="ECO:0000256" key="2">
    <source>
        <dbReference type="SAM" id="Phobius"/>
    </source>
</evidence>
<accession>A0A819UDP3</accession>
<comment type="caution">
    <text evidence="3">The sequence shown here is derived from an EMBL/GenBank/DDBJ whole genome shotgun (WGS) entry which is preliminary data.</text>
</comment>
<keyword evidence="2" id="KW-0812">Transmembrane</keyword>
<evidence type="ECO:0000313" key="3">
    <source>
        <dbReference type="EMBL" id="CAF4092985.1"/>
    </source>
</evidence>
<feature type="region of interest" description="Disordered" evidence="1">
    <location>
        <begin position="112"/>
        <end position="131"/>
    </location>
</feature>
<dbReference type="AlphaFoldDB" id="A0A819UDP3"/>
<feature type="transmembrane region" description="Helical" evidence="2">
    <location>
        <begin position="72"/>
        <end position="94"/>
    </location>
</feature>